<comment type="caution">
    <text evidence="1">The sequence shown here is derived from an EMBL/GenBank/DDBJ whole genome shotgun (WGS) entry which is preliminary data.</text>
</comment>
<dbReference type="Proteomes" id="UP001632037">
    <property type="component" value="Unassembled WGS sequence"/>
</dbReference>
<accession>A0ABD3G0F3</accession>
<proteinExistence type="predicted"/>
<sequence>MEEVLNDLLTERGLIKWQAVRDARISSDYNETVDIIYGYALTTSLQEERIDRKRKRKAGKLPSDQEQPTWSCFLVLPAVSSSPTLSIKGLLSLQQCADANEPRGASIATKQTFLCLTDGANIRYSPTT</sequence>
<dbReference type="EMBL" id="JBIMZQ010000005">
    <property type="protein sequence ID" value="KAL3671707.1"/>
    <property type="molecule type" value="Genomic_DNA"/>
</dbReference>
<reference evidence="1 2" key="1">
    <citation type="submission" date="2024-09" db="EMBL/GenBank/DDBJ databases">
        <title>Genome sequencing and assembly of Phytophthora oleae, isolate VK10A, causative agent of rot of olive drupes.</title>
        <authorList>
            <person name="Conti Taguali S."/>
            <person name="Riolo M."/>
            <person name="La Spada F."/>
            <person name="Cacciola S.O."/>
            <person name="Dionisio G."/>
        </authorList>
    </citation>
    <scope>NUCLEOTIDE SEQUENCE [LARGE SCALE GENOMIC DNA]</scope>
    <source>
        <strain evidence="1 2">VK10A</strain>
    </source>
</reference>
<evidence type="ECO:0000313" key="1">
    <source>
        <dbReference type="EMBL" id="KAL3671707.1"/>
    </source>
</evidence>
<name>A0ABD3G0F3_9STRA</name>
<gene>
    <name evidence="1" type="ORF">V7S43_003617</name>
</gene>
<dbReference type="AlphaFoldDB" id="A0ABD3G0F3"/>
<evidence type="ECO:0000313" key="2">
    <source>
        <dbReference type="Proteomes" id="UP001632037"/>
    </source>
</evidence>
<keyword evidence="2" id="KW-1185">Reference proteome</keyword>
<protein>
    <submittedName>
        <fullName evidence="1">Uncharacterized protein</fullName>
    </submittedName>
</protein>
<organism evidence="1 2">
    <name type="scientific">Phytophthora oleae</name>
    <dbReference type="NCBI Taxonomy" id="2107226"/>
    <lineage>
        <taxon>Eukaryota</taxon>
        <taxon>Sar</taxon>
        <taxon>Stramenopiles</taxon>
        <taxon>Oomycota</taxon>
        <taxon>Peronosporomycetes</taxon>
        <taxon>Peronosporales</taxon>
        <taxon>Peronosporaceae</taxon>
        <taxon>Phytophthora</taxon>
    </lineage>
</organism>